<dbReference type="GO" id="GO:0004622">
    <property type="term" value="F:phosphatidylcholine lysophospholipase activity"/>
    <property type="evidence" value="ECO:0007669"/>
    <property type="project" value="TreeGrafter"/>
</dbReference>
<dbReference type="Proteomes" id="UP000315750">
    <property type="component" value="Chromosome"/>
</dbReference>
<feature type="chain" id="PRO_5021794888" evidence="1">
    <location>
        <begin position="28"/>
        <end position="235"/>
    </location>
</feature>
<dbReference type="Pfam" id="PF13472">
    <property type="entry name" value="Lipase_GDSL_2"/>
    <property type="match status" value="1"/>
</dbReference>
<sequence precursor="true">MIYANRALPRLLLFSLLFTLPVGQMWAAENVPWAKEMAEFAKQDTEQSPAEGGVVFVGSSSIRLWDLPKSLPDMEPAPLNRGFGGSQLSDSIRNVELLVLKHKPQTVIIYAGDNDLAGGKSAERVGDDFGKLVKLIHEALPETKIGYIAIKPSISRWRLAETIQDANARIAKQCEAEDWLTYIDVWNPMLDDQGKPREELFRNDGLHLNDKGYELWTSLVKPLLPEDEADAKSDQ</sequence>
<dbReference type="InterPro" id="IPR051532">
    <property type="entry name" value="Ester_Hydrolysis_Enzymes"/>
</dbReference>
<accession>A0A518AVU1</accession>
<dbReference type="CDD" id="cd04502">
    <property type="entry name" value="SGNH_hydrolase_like_7"/>
    <property type="match status" value="1"/>
</dbReference>
<keyword evidence="3" id="KW-0378">Hydrolase</keyword>
<gene>
    <name evidence="3" type="ORF">Pan181_50800</name>
</gene>
<dbReference type="PANTHER" id="PTHR30383">
    <property type="entry name" value="THIOESTERASE 1/PROTEASE 1/LYSOPHOSPHOLIPASE L1"/>
    <property type="match status" value="1"/>
</dbReference>
<dbReference type="AlphaFoldDB" id="A0A518AVU1"/>
<keyword evidence="1" id="KW-0732">Signal</keyword>
<keyword evidence="4" id="KW-1185">Reference proteome</keyword>
<dbReference type="RefSeq" id="WP_197528661.1">
    <property type="nucleotide sequence ID" value="NZ_CP036278.1"/>
</dbReference>
<proteinExistence type="predicted"/>
<dbReference type="InterPro" id="IPR013830">
    <property type="entry name" value="SGNH_hydro"/>
</dbReference>
<dbReference type="SUPFAM" id="SSF52266">
    <property type="entry name" value="SGNH hydrolase"/>
    <property type="match status" value="1"/>
</dbReference>
<dbReference type="Gene3D" id="3.40.50.1110">
    <property type="entry name" value="SGNH hydrolase"/>
    <property type="match status" value="1"/>
</dbReference>
<evidence type="ECO:0000256" key="1">
    <source>
        <dbReference type="SAM" id="SignalP"/>
    </source>
</evidence>
<dbReference type="EMBL" id="CP036278">
    <property type="protein sequence ID" value="QDU58840.1"/>
    <property type="molecule type" value="Genomic_DNA"/>
</dbReference>
<protein>
    <submittedName>
        <fullName evidence="3">GDSL-like Lipase/Acylhydrolase</fullName>
    </submittedName>
</protein>
<feature type="signal peptide" evidence="1">
    <location>
        <begin position="1"/>
        <end position="27"/>
    </location>
</feature>
<organism evidence="3 4">
    <name type="scientific">Aeoliella mucimassa</name>
    <dbReference type="NCBI Taxonomy" id="2527972"/>
    <lineage>
        <taxon>Bacteria</taxon>
        <taxon>Pseudomonadati</taxon>
        <taxon>Planctomycetota</taxon>
        <taxon>Planctomycetia</taxon>
        <taxon>Pirellulales</taxon>
        <taxon>Lacipirellulaceae</taxon>
        <taxon>Aeoliella</taxon>
    </lineage>
</organism>
<evidence type="ECO:0000313" key="3">
    <source>
        <dbReference type="EMBL" id="QDU58840.1"/>
    </source>
</evidence>
<feature type="domain" description="SGNH hydrolase-type esterase" evidence="2">
    <location>
        <begin position="79"/>
        <end position="215"/>
    </location>
</feature>
<reference evidence="3 4" key="1">
    <citation type="submission" date="2019-02" db="EMBL/GenBank/DDBJ databases">
        <title>Deep-cultivation of Planctomycetes and their phenomic and genomic characterization uncovers novel biology.</title>
        <authorList>
            <person name="Wiegand S."/>
            <person name="Jogler M."/>
            <person name="Boedeker C."/>
            <person name="Pinto D."/>
            <person name="Vollmers J."/>
            <person name="Rivas-Marin E."/>
            <person name="Kohn T."/>
            <person name="Peeters S.H."/>
            <person name="Heuer A."/>
            <person name="Rast P."/>
            <person name="Oberbeckmann S."/>
            <person name="Bunk B."/>
            <person name="Jeske O."/>
            <person name="Meyerdierks A."/>
            <person name="Storesund J.E."/>
            <person name="Kallscheuer N."/>
            <person name="Luecker S."/>
            <person name="Lage O.M."/>
            <person name="Pohl T."/>
            <person name="Merkel B.J."/>
            <person name="Hornburger P."/>
            <person name="Mueller R.-W."/>
            <person name="Bruemmer F."/>
            <person name="Labrenz M."/>
            <person name="Spormann A.M."/>
            <person name="Op den Camp H."/>
            <person name="Overmann J."/>
            <person name="Amann R."/>
            <person name="Jetten M.S.M."/>
            <person name="Mascher T."/>
            <person name="Medema M.H."/>
            <person name="Devos D.P."/>
            <person name="Kaster A.-K."/>
            <person name="Ovreas L."/>
            <person name="Rohde M."/>
            <person name="Galperin M.Y."/>
            <person name="Jogler C."/>
        </authorList>
    </citation>
    <scope>NUCLEOTIDE SEQUENCE [LARGE SCALE GENOMIC DNA]</scope>
    <source>
        <strain evidence="3 4">Pan181</strain>
    </source>
</reference>
<dbReference type="InterPro" id="IPR036514">
    <property type="entry name" value="SGNH_hydro_sf"/>
</dbReference>
<dbReference type="KEGG" id="amuc:Pan181_50800"/>
<evidence type="ECO:0000259" key="2">
    <source>
        <dbReference type="Pfam" id="PF13472"/>
    </source>
</evidence>
<evidence type="ECO:0000313" key="4">
    <source>
        <dbReference type="Proteomes" id="UP000315750"/>
    </source>
</evidence>
<dbReference type="PANTHER" id="PTHR30383:SF5">
    <property type="entry name" value="SGNH HYDROLASE-TYPE ESTERASE DOMAIN-CONTAINING PROTEIN"/>
    <property type="match status" value="1"/>
</dbReference>
<name>A0A518AVU1_9BACT</name>